<dbReference type="CDD" id="cd18727">
    <property type="entry name" value="PIN_Swt1-like"/>
    <property type="match status" value="1"/>
</dbReference>
<dbReference type="InParanoid" id="L0P7N7"/>
<protein>
    <recommendedName>
        <fullName evidence="1">PIN domain-containing protein</fullName>
    </recommendedName>
</protein>
<dbReference type="PANTHER" id="PTHR16161:SF0">
    <property type="entry name" value="TRANSCRIPTIONAL PROTEIN SWT1"/>
    <property type="match status" value="1"/>
</dbReference>
<accession>L0P7N7</accession>
<organism evidence="3">
    <name type="scientific">Pneumocystis jirovecii</name>
    <name type="common">Human pneumocystis pneumonia agent</name>
    <dbReference type="NCBI Taxonomy" id="42068"/>
    <lineage>
        <taxon>Eukaryota</taxon>
        <taxon>Fungi</taxon>
        <taxon>Dikarya</taxon>
        <taxon>Ascomycota</taxon>
        <taxon>Taphrinomycotina</taxon>
        <taxon>Pneumocystomycetes</taxon>
        <taxon>Pneumocystaceae</taxon>
        <taxon>Pneumocystis</taxon>
    </lineage>
</organism>
<proteinExistence type="predicted"/>
<dbReference type="PANTHER" id="PTHR16161">
    <property type="entry name" value="TRANSCRIPTIONAL PROTEIN SWT1"/>
    <property type="match status" value="1"/>
</dbReference>
<dbReference type="InterPro" id="IPR029060">
    <property type="entry name" value="PIN-like_dom_sf"/>
</dbReference>
<comment type="caution">
    <text evidence="2">The sequence shown here is derived from an EMBL/GenBank/DDBJ whole genome shotgun (WGS) entry which is preliminary data.</text>
</comment>
<evidence type="ECO:0000313" key="3">
    <source>
        <dbReference type="Proteomes" id="UP000010422"/>
    </source>
</evidence>
<name>L0P7N7_PNEJI</name>
<feature type="domain" description="PIN" evidence="1">
    <location>
        <begin position="54"/>
        <end position="179"/>
    </location>
</feature>
<dbReference type="GO" id="GO:0004540">
    <property type="term" value="F:RNA nuclease activity"/>
    <property type="evidence" value="ECO:0007669"/>
    <property type="project" value="UniProtKB-ARBA"/>
</dbReference>
<dbReference type="VEuPathDB" id="FungiDB:PNEJI1_002929"/>
<dbReference type="InterPro" id="IPR002716">
    <property type="entry name" value="PIN_dom"/>
</dbReference>
<dbReference type="InterPro" id="IPR052626">
    <property type="entry name" value="SWT1_Regulator"/>
</dbReference>
<dbReference type="SMART" id="SM00670">
    <property type="entry name" value="PINc"/>
    <property type="match status" value="1"/>
</dbReference>
<evidence type="ECO:0000259" key="1">
    <source>
        <dbReference type="SMART" id="SM00670"/>
    </source>
</evidence>
<dbReference type="SUPFAM" id="SSF88723">
    <property type="entry name" value="PIN domain-like"/>
    <property type="match status" value="1"/>
</dbReference>
<dbReference type="EMBL" id="CAKM01000009">
    <property type="protein sequence ID" value="CCJ28114.1"/>
    <property type="molecule type" value="Genomic_DNA"/>
</dbReference>
<dbReference type="GO" id="GO:0005634">
    <property type="term" value="C:nucleus"/>
    <property type="evidence" value="ECO:0007669"/>
    <property type="project" value="TreeGrafter"/>
</dbReference>
<reference evidence="2 3" key="1">
    <citation type="journal article" date="2012" name="MBio">
        <title>De novo assembly of the Pneumocystis jirovecii genome from a single bronchoalveolar lavage fluid specimen from a patient.</title>
        <authorList>
            <person name="Cisse O.H."/>
            <person name="Pagni M."/>
            <person name="Hauser P.M."/>
        </authorList>
    </citation>
    <scope>NUCLEOTIDE SEQUENCE [LARGE SCALE GENOMIC DNA]</scope>
    <source>
        <strain evidence="2 3">SE8</strain>
    </source>
</reference>
<dbReference type="Gene3D" id="3.40.50.1010">
    <property type="entry name" value="5'-nuclease"/>
    <property type="match status" value="1"/>
</dbReference>
<dbReference type="Pfam" id="PF13638">
    <property type="entry name" value="PIN_4"/>
    <property type="match status" value="1"/>
</dbReference>
<evidence type="ECO:0000313" key="2">
    <source>
        <dbReference type="EMBL" id="CCJ28114.1"/>
    </source>
</evidence>
<gene>
    <name evidence="2" type="ORF">PNEJI1_002929</name>
</gene>
<dbReference type="STRING" id="1209962.L0P7N7"/>
<dbReference type="AlphaFoldDB" id="L0P7N7"/>
<sequence length="416" mass="46485">MFSQNAGKNDKKYMIPEEILNVEISMVPDESMEHDLDLKTSFMTDNEHMLNDTVILVVDTNFIISHLSLISDLSIHCKAHNYIILFPWATIQELDGLKSAENTYSSLREKDRTFSVRKAINFIYHSLSQKENSIRGQKMSEVIDASLLGDDSILDCCRYWLEKRLLTTFLLSNDKNLAIKAMIHGIHAISYEPGMHAGSLMLKISQILNQTFNQSSHWPCTLSTPDAPPTESLATDMDIDSPPFQAQTFQADIPNIPDTRFSSSLDLLTHNVHSFETDTLETHTDEPNTLEPNTDQLTDQPDIFKTDASNPDILIPHVPDILCRPGSPLPPALRPFLASFLNSAVSSFLTAVPLKIHIVNALGSDSAEYLLPLSTSFALSGPLSSSLSSTDIPCTLPVRFLTRFFPFLTRFSPFSH</sequence>
<dbReference type="Proteomes" id="UP000010422">
    <property type="component" value="Unassembled WGS sequence"/>
</dbReference>